<evidence type="ECO:0000313" key="2">
    <source>
        <dbReference type="EnsemblPlants" id="Zm00001eb272700_P001"/>
    </source>
</evidence>
<dbReference type="Proteomes" id="UP000007305">
    <property type="component" value="Chromosome 6"/>
</dbReference>
<proteinExistence type="predicted"/>
<protein>
    <submittedName>
        <fullName evidence="2">Uncharacterized protein</fullName>
    </submittedName>
</protein>
<dbReference type="AlphaFoldDB" id="A0A804PUX5"/>
<reference evidence="2" key="3">
    <citation type="submission" date="2021-05" db="UniProtKB">
        <authorList>
            <consortium name="EnsemblPlants"/>
        </authorList>
    </citation>
    <scope>IDENTIFICATION</scope>
    <source>
        <strain evidence="2">cv. B73</strain>
    </source>
</reference>
<dbReference type="Gramene" id="Zm00001eb272700_T001">
    <property type="protein sequence ID" value="Zm00001eb272700_P001"/>
    <property type="gene ID" value="Zm00001eb272700"/>
</dbReference>
<feature type="transmembrane region" description="Helical" evidence="1">
    <location>
        <begin position="12"/>
        <end position="33"/>
    </location>
</feature>
<sequence length="169" mass="17897">MTDTGLILGEPSSYLLFTIFFSLTLSFSLLFPLEDSIKEYYHHTEEETEDVEPCTTVFNPRITKHCDLRGEGVENGVACDLVEGILSGVFFALSELGVEGASGGVYRRVGVLGRVVVMMEQVTQGNKCDGGGMVLLAVMVAVGALQRGSGAVVVRMEAGTRAGGTGAVL</sequence>
<reference evidence="3" key="1">
    <citation type="journal article" date="2009" name="Science">
        <title>The B73 maize genome: complexity, diversity, and dynamics.</title>
        <authorList>
            <person name="Schnable P.S."/>
            <person name="Ware D."/>
            <person name="Fulton R.S."/>
            <person name="Stein J.C."/>
            <person name="Wei F."/>
            <person name="Pasternak S."/>
            <person name="Liang C."/>
            <person name="Zhang J."/>
            <person name="Fulton L."/>
            <person name="Graves T.A."/>
            <person name="Minx P."/>
            <person name="Reily A.D."/>
            <person name="Courtney L."/>
            <person name="Kruchowski S.S."/>
            <person name="Tomlinson C."/>
            <person name="Strong C."/>
            <person name="Delehaunty K."/>
            <person name="Fronick C."/>
            <person name="Courtney B."/>
            <person name="Rock S.M."/>
            <person name="Belter E."/>
            <person name="Du F."/>
            <person name="Kim K."/>
            <person name="Abbott R.M."/>
            <person name="Cotton M."/>
            <person name="Levy A."/>
            <person name="Marchetto P."/>
            <person name="Ochoa K."/>
            <person name="Jackson S.M."/>
            <person name="Gillam B."/>
            <person name="Chen W."/>
            <person name="Yan L."/>
            <person name="Higginbotham J."/>
            <person name="Cardenas M."/>
            <person name="Waligorski J."/>
            <person name="Applebaum E."/>
            <person name="Phelps L."/>
            <person name="Falcone J."/>
            <person name="Kanchi K."/>
            <person name="Thane T."/>
            <person name="Scimone A."/>
            <person name="Thane N."/>
            <person name="Henke J."/>
            <person name="Wang T."/>
            <person name="Ruppert J."/>
            <person name="Shah N."/>
            <person name="Rotter K."/>
            <person name="Hodges J."/>
            <person name="Ingenthron E."/>
            <person name="Cordes M."/>
            <person name="Kohlberg S."/>
            <person name="Sgro J."/>
            <person name="Delgado B."/>
            <person name="Mead K."/>
            <person name="Chinwalla A."/>
            <person name="Leonard S."/>
            <person name="Crouse K."/>
            <person name="Collura K."/>
            <person name="Kudrna D."/>
            <person name="Currie J."/>
            <person name="He R."/>
            <person name="Angelova A."/>
            <person name="Rajasekar S."/>
            <person name="Mueller T."/>
            <person name="Lomeli R."/>
            <person name="Scara G."/>
            <person name="Ko A."/>
            <person name="Delaney K."/>
            <person name="Wissotski M."/>
            <person name="Lopez G."/>
            <person name="Campos D."/>
            <person name="Braidotti M."/>
            <person name="Ashley E."/>
            <person name="Golser W."/>
            <person name="Kim H."/>
            <person name="Lee S."/>
            <person name="Lin J."/>
            <person name="Dujmic Z."/>
            <person name="Kim W."/>
            <person name="Talag J."/>
            <person name="Zuccolo A."/>
            <person name="Fan C."/>
            <person name="Sebastian A."/>
            <person name="Kramer M."/>
            <person name="Spiegel L."/>
            <person name="Nascimento L."/>
            <person name="Zutavern T."/>
            <person name="Miller B."/>
            <person name="Ambroise C."/>
            <person name="Muller S."/>
            <person name="Spooner W."/>
            <person name="Narechania A."/>
            <person name="Ren L."/>
            <person name="Wei S."/>
            <person name="Kumari S."/>
            <person name="Faga B."/>
            <person name="Levy M.J."/>
            <person name="McMahan L."/>
            <person name="Van Buren P."/>
            <person name="Vaughn M.W."/>
            <person name="Ying K."/>
            <person name="Yeh C.-T."/>
            <person name="Emrich S.J."/>
            <person name="Jia Y."/>
            <person name="Kalyanaraman A."/>
            <person name="Hsia A.-P."/>
            <person name="Barbazuk W.B."/>
            <person name="Baucom R.S."/>
            <person name="Brutnell T.P."/>
            <person name="Carpita N.C."/>
            <person name="Chaparro C."/>
            <person name="Chia J.-M."/>
            <person name="Deragon J.-M."/>
            <person name="Estill J.C."/>
            <person name="Fu Y."/>
            <person name="Jeddeloh J.A."/>
            <person name="Han Y."/>
            <person name="Lee H."/>
            <person name="Li P."/>
            <person name="Lisch D.R."/>
            <person name="Liu S."/>
            <person name="Liu Z."/>
            <person name="Nagel D.H."/>
            <person name="McCann M.C."/>
            <person name="SanMiguel P."/>
            <person name="Myers A.M."/>
            <person name="Nettleton D."/>
            <person name="Nguyen J."/>
            <person name="Penning B.W."/>
            <person name="Ponnala L."/>
            <person name="Schneider K.L."/>
            <person name="Schwartz D.C."/>
            <person name="Sharma A."/>
            <person name="Soderlund C."/>
            <person name="Springer N.M."/>
            <person name="Sun Q."/>
            <person name="Wang H."/>
            <person name="Waterman M."/>
            <person name="Westerman R."/>
            <person name="Wolfgruber T.K."/>
            <person name="Yang L."/>
            <person name="Yu Y."/>
            <person name="Zhang L."/>
            <person name="Zhou S."/>
            <person name="Zhu Q."/>
            <person name="Bennetzen J.L."/>
            <person name="Dawe R.K."/>
            <person name="Jiang J."/>
            <person name="Jiang N."/>
            <person name="Presting G.G."/>
            <person name="Wessler S.R."/>
            <person name="Aluru S."/>
            <person name="Martienssen R.A."/>
            <person name="Clifton S.W."/>
            <person name="McCombie W.R."/>
            <person name="Wing R.A."/>
            <person name="Wilson R.K."/>
        </authorList>
    </citation>
    <scope>NUCLEOTIDE SEQUENCE [LARGE SCALE GENOMIC DNA]</scope>
    <source>
        <strain evidence="3">cv. B73</strain>
    </source>
</reference>
<keyword evidence="1" id="KW-1133">Transmembrane helix</keyword>
<organism evidence="2 3">
    <name type="scientific">Zea mays</name>
    <name type="common">Maize</name>
    <dbReference type="NCBI Taxonomy" id="4577"/>
    <lineage>
        <taxon>Eukaryota</taxon>
        <taxon>Viridiplantae</taxon>
        <taxon>Streptophyta</taxon>
        <taxon>Embryophyta</taxon>
        <taxon>Tracheophyta</taxon>
        <taxon>Spermatophyta</taxon>
        <taxon>Magnoliopsida</taxon>
        <taxon>Liliopsida</taxon>
        <taxon>Poales</taxon>
        <taxon>Poaceae</taxon>
        <taxon>PACMAD clade</taxon>
        <taxon>Panicoideae</taxon>
        <taxon>Andropogonodae</taxon>
        <taxon>Andropogoneae</taxon>
        <taxon>Tripsacinae</taxon>
        <taxon>Zea</taxon>
    </lineage>
</organism>
<accession>A0A804PUX5</accession>
<dbReference type="EnsemblPlants" id="Zm00001eb272700_T001">
    <property type="protein sequence ID" value="Zm00001eb272700_P001"/>
    <property type="gene ID" value="Zm00001eb272700"/>
</dbReference>
<keyword evidence="1" id="KW-0812">Transmembrane</keyword>
<evidence type="ECO:0000313" key="3">
    <source>
        <dbReference type="Proteomes" id="UP000007305"/>
    </source>
</evidence>
<dbReference type="InParanoid" id="A0A804PUX5"/>
<name>A0A804PUX5_MAIZE</name>
<keyword evidence="1" id="KW-0472">Membrane</keyword>
<evidence type="ECO:0000256" key="1">
    <source>
        <dbReference type="SAM" id="Phobius"/>
    </source>
</evidence>
<keyword evidence="3" id="KW-1185">Reference proteome</keyword>
<reference evidence="2" key="2">
    <citation type="submission" date="2019-07" db="EMBL/GenBank/DDBJ databases">
        <authorList>
            <person name="Seetharam A."/>
            <person name="Woodhouse M."/>
            <person name="Cannon E."/>
        </authorList>
    </citation>
    <scope>NUCLEOTIDE SEQUENCE [LARGE SCALE GENOMIC DNA]</scope>
    <source>
        <strain evidence="2">cv. B73</strain>
    </source>
</reference>